<keyword evidence="11" id="KW-0966">Cell projection</keyword>
<evidence type="ECO:0000256" key="9">
    <source>
        <dbReference type="NCBIfam" id="TIGR01400"/>
    </source>
</evidence>
<dbReference type="GO" id="GO:0009425">
    <property type="term" value="C:bacterial-type flagellum basal body"/>
    <property type="evidence" value="ECO:0007669"/>
    <property type="project" value="UniProtKB-SubCell"/>
</dbReference>
<evidence type="ECO:0000313" key="11">
    <source>
        <dbReference type="EMBL" id="CAL4042235.1"/>
    </source>
</evidence>
<dbReference type="AlphaFoldDB" id="A0AAT9IG75"/>
<keyword evidence="5 10" id="KW-0812">Transmembrane</keyword>
<accession>A0AAT9IG75</accession>
<reference evidence="11" key="1">
    <citation type="submission" date="2024-06" db="EMBL/GenBank/DDBJ databases">
        <authorList>
            <person name="Manzano-Marin A."/>
            <person name="Manzano-Marin A."/>
            <person name="Alejandro Manzano Marin A."/>
        </authorList>
    </citation>
    <scope>NUCLEOTIDE SEQUENCE</scope>
    <source>
        <strain evidence="11">Ancorni-2928</strain>
    </source>
</reference>
<evidence type="ECO:0000256" key="8">
    <source>
        <dbReference type="ARBA" id="ARBA00023143"/>
    </source>
</evidence>
<evidence type="ECO:0000256" key="7">
    <source>
        <dbReference type="ARBA" id="ARBA00023136"/>
    </source>
</evidence>
<dbReference type="RefSeq" id="WP_367681047.1">
    <property type="nucleotide sequence ID" value="NZ_OZ060371.1"/>
</dbReference>
<evidence type="ECO:0000256" key="2">
    <source>
        <dbReference type="ARBA" id="ARBA00009772"/>
    </source>
</evidence>
<evidence type="ECO:0000256" key="4">
    <source>
        <dbReference type="ARBA" id="ARBA00022475"/>
    </source>
</evidence>
<feature type="transmembrane region" description="Helical" evidence="10">
    <location>
        <begin position="12"/>
        <end position="33"/>
    </location>
</feature>
<feature type="transmembrane region" description="Helical" evidence="10">
    <location>
        <begin position="175"/>
        <end position="204"/>
    </location>
</feature>
<sequence>MININLTIIYSLIYKYIFPITRITTFFVSSPIFGNNVITQTQKLYFSLLFSVILTPFIPKIHILLNTCLFVKILIQEIFIGLILGFIVQIFFSIPMIAGEFVSSQIGLSFATIFDVTNKFNLSIISNFFRIIYFLLFFSLHGHLLIISIIIKSFFIYPINCQHYDLNFIKNIIRFFMYSFIHGIMLVLPIIVLLLLVNIILAFLNRISPQISIFSISFPLTVLIGVFSLYFFIPTFYIMFNQNYWTFFNIINYLFNTKYTTLL</sequence>
<dbReference type="Pfam" id="PF01311">
    <property type="entry name" value="Bac_export_1"/>
    <property type="match status" value="1"/>
</dbReference>
<feature type="transmembrane region" description="Helical" evidence="10">
    <location>
        <begin position="45"/>
        <end position="71"/>
    </location>
</feature>
<dbReference type="InterPro" id="IPR002010">
    <property type="entry name" value="T3SS_IM_R"/>
</dbReference>
<keyword evidence="7 10" id="KW-0472">Membrane</keyword>
<keyword evidence="11" id="KW-0282">Flagellum</keyword>
<evidence type="ECO:0000256" key="3">
    <source>
        <dbReference type="ARBA" id="ARBA00021717"/>
    </source>
</evidence>
<dbReference type="EMBL" id="OZ060371">
    <property type="protein sequence ID" value="CAL4042235.1"/>
    <property type="molecule type" value="Genomic_DNA"/>
</dbReference>
<dbReference type="PANTHER" id="PTHR30065:SF1">
    <property type="entry name" value="SURFACE PRESENTATION OF ANTIGENS PROTEIN SPAR"/>
    <property type="match status" value="1"/>
</dbReference>
<dbReference type="GO" id="GO:0005886">
    <property type="term" value="C:plasma membrane"/>
    <property type="evidence" value="ECO:0007669"/>
    <property type="project" value="UniProtKB-SubCell"/>
</dbReference>
<name>A0AAT9IG75_9GAMM</name>
<evidence type="ECO:0000256" key="1">
    <source>
        <dbReference type="ARBA" id="ARBA00002578"/>
    </source>
</evidence>
<comment type="function">
    <text evidence="1 10">Role in flagellar biosynthesis.</text>
</comment>
<evidence type="ECO:0000256" key="10">
    <source>
        <dbReference type="RuleBase" id="RU362071"/>
    </source>
</evidence>
<evidence type="ECO:0000256" key="5">
    <source>
        <dbReference type="ARBA" id="ARBA00022692"/>
    </source>
</evidence>
<feature type="transmembrane region" description="Helical" evidence="10">
    <location>
        <begin position="131"/>
        <end position="155"/>
    </location>
</feature>
<protein>
    <recommendedName>
        <fullName evidence="3 9">Flagellar biosynthetic protein FliR</fullName>
    </recommendedName>
</protein>
<keyword evidence="6 10" id="KW-1133">Transmembrane helix</keyword>
<dbReference type="GO" id="GO:0006605">
    <property type="term" value="P:protein targeting"/>
    <property type="evidence" value="ECO:0007669"/>
    <property type="project" value="UniProtKB-UniRule"/>
</dbReference>
<dbReference type="PANTHER" id="PTHR30065">
    <property type="entry name" value="FLAGELLAR BIOSYNTHETIC PROTEIN FLIR"/>
    <property type="match status" value="1"/>
</dbReference>
<feature type="transmembrane region" description="Helical" evidence="10">
    <location>
        <begin position="216"/>
        <end position="240"/>
    </location>
</feature>
<dbReference type="PRINTS" id="PR00953">
    <property type="entry name" value="TYPE3IMRPROT"/>
</dbReference>
<dbReference type="InterPro" id="IPR006303">
    <property type="entry name" value="FliR"/>
</dbReference>
<feature type="transmembrane region" description="Helical" evidence="10">
    <location>
        <begin position="78"/>
        <end position="98"/>
    </location>
</feature>
<gene>
    <name evidence="11" type="primary">fliR</name>
    <name evidence="11" type="ORF">BUANCORI2928_068</name>
</gene>
<comment type="subcellular location">
    <subcellularLocation>
        <location evidence="10">Cell membrane</location>
        <topology evidence="10">Multi-pass membrane protein</topology>
    </subcellularLocation>
    <subcellularLocation>
        <location evidence="10">Bacterial flagellum basal body</location>
    </subcellularLocation>
</comment>
<keyword evidence="11" id="KW-0969">Cilium</keyword>
<dbReference type="NCBIfam" id="TIGR01400">
    <property type="entry name" value="fliR"/>
    <property type="match status" value="1"/>
</dbReference>
<organism evidence="11">
    <name type="scientific">Buchnera aphidicola</name>
    <name type="common">Anoecia corni</name>
    <dbReference type="NCBI Taxonomy" id="2994477"/>
    <lineage>
        <taxon>Bacteria</taxon>
        <taxon>Pseudomonadati</taxon>
        <taxon>Pseudomonadota</taxon>
        <taxon>Gammaproteobacteria</taxon>
        <taxon>Enterobacterales</taxon>
        <taxon>Erwiniaceae</taxon>
        <taxon>Buchnera</taxon>
    </lineage>
</organism>
<comment type="similarity">
    <text evidence="2 10">Belongs to the FliR/MopE/SpaR family.</text>
</comment>
<keyword evidence="8 10" id="KW-0975">Bacterial flagellum</keyword>
<dbReference type="GO" id="GO:0044780">
    <property type="term" value="P:bacterial-type flagellum assembly"/>
    <property type="evidence" value="ECO:0007669"/>
    <property type="project" value="UniProtKB-UniRule"/>
</dbReference>
<keyword evidence="4 10" id="KW-1003">Cell membrane</keyword>
<evidence type="ECO:0000256" key="6">
    <source>
        <dbReference type="ARBA" id="ARBA00022989"/>
    </source>
</evidence>
<proteinExistence type="inferred from homology"/>